<dbReference type="EMBL" id="JARIHO010000009">
    <property type="protein sequence ID" value="KAJ7355930.1"/>
    <property type="molecule type" value="Genomic_DNA"/>
</dbReference>
<feature type="region of interest" description="Disordered" evidence="1">
    <location>
        <begin position="240"/>
        <end position="358"/>
    </location>
</feature>
<feature type="region of interest" description="Disordered" evidence="1">
    <location>
        <begin position="125"/>
        <end position="152"/>
    </location>
</feature>
<dbReference type="AlphaFoldDB" id="A0AAD7ADT4"/>
<feature type="compositionally biased region" description="Basic and acidic residues" evidence="1">
    <location>
        <begin position="289"/>
        <end position="298"/>
    </location>
</feature>
<organism evidence="2 3">
    <name type="scientific">Mycena albidolilacea</name>
    <dbReference type="NCBI Taxonomy" id="1033008"/>
    <lineage>
        <taxon>Eukaryota</taxon>
        <taxon>Fungi</taxon>
        <taxon>Dikarya</taxon>
        <taxon>Basidiomycota</taxon>
        <taxon>Agaricomycotina</taxon>
        <taxon>Agaricomycetes</taxon>
        <taxon>Agaricomycetidae</taxon>
        <taxon>Agaricales</taxon>
        <taxon>Marasmiineae</taxon>
        <taxon>Mycenaceae</taxon>
        <taxon>Mycena</taxon>
    </lineage>
</organism>
<keyword evidence="3" id="KW-1185">Reference proteome</keyword>
<reference evidence="2" key="1">
    <citation type="submission" date="2023-03" db="EMBL/GenBank/DDBJ databases">
        <title>Massive genome expansion in bonnet fungi (Mycena s.s.) driven by repeated elements and novel gene families across ecological guilds.</title>
        <authorList>
            <consortium name="Lawrence Berkeley National Laboratory"/>
            <person name="Harder C.B."/>
            <person name="Miyauchi S."/>
            <person name="Viragh M."/>
            <person name="Kuo A."/>
            <person name="Thoen E."/>
            <person name="Andreopoulos B."/>
            <person name="Lu D."/>
            <person name="Skrede I."/>
            <person name="Drula E."/>
            <person name="Henrissat B."/>
            <person name="Morin E."/>
            <person name="Kohler A."/>
            <person name="Barry K."/>
            <person name="LaButti K."/>
            <person name="Morin E."/>
            <person name="Salamov A."/>
            <person name="Lipzen A."/>
            <person name="Mereny Z."/>
            <person name="Hegedus B."/>
            <person name="Baldrian P."/>
            <person name="Stursova M."/>
            <person name="Weitz H."/>
            <person name="Taylor A."/>
            <person name="Grigoriev I.V."/>
            <person name="Nagy L.G."/>
            <person name="Martin F."/>
            <person name="Kauserud H."/>
        </authorList>
    </citation>
    <scope>NUCLEOTIDE SEQUENCE</scope>
    <source>
        <strain evidence="2">CBHHK002</strain>
    </source>
</reference>
<evidence type="ECO:0000313" key="3">
    <source>
        <dbReference type="Proteomes" id="UP001218218"/>
    </source>
</evidence>
<dbReference type="Proteomes" id="UP001218218">
    <property type="component" value="Unassembled WGS sequence"/>
</dbReference>
<accession>A0AAD7ADT4</accession>
<feature type="compositionally biased region" description="Pro residues" evidence="1">
    <location>
        <begin position="342"/>
        <end position="352"/>
    </location>
</feature>
<evidence type="ECO:0000256" key="1">
    <source>
        <dbReference type="SAM" id="MobiDB-lite"/>
    </source>
</evidence>
<protein>
    <submittedName>
        <fullName evidence="2">Uncharacterized protein</fullName>
    </submittedName>
</protein>
<comment type="caution">
    <text evidence="2">The sequence shown here is derived from an EMBL/GenBank/DDBJ whole genome shotgun (WGS) entry which is preliminary data.</text>
</comment>
<proteinExistence type="predicted"/>
<evidence type="ECO:0000313" key="2">
    <source>
        <dbReference type="EMBL" id="KAJ7355930.1"/>
    </source>
</evidence>
<name>A0AAD7ADT4_9AGAR</name>
<feature type="compositionally biased region" description="Acidic residues" evidence="1">
    <location>
        <begin position="263"/>
        <end position="273"/>
    </location>
</feature>
<sequence length="489" mass="54092">MPSPKFLHSVRNVPRHVPALRQIPKYEPSEPPTPELWTPPDADPTLEIPGEKILAREKNTSKVYWPAQIKEYIRPKGPSRPPLYEIEWMDTLRAKITRDLFYTFEEDGFGTCVLGNFESSFDEVVNDTDDGPVDARRNRPRGASPEPVDPPLSGHAFTELGIHEQFVYTKPVLQAILRDEYAPAREVHRQFVSGGVRGQNSVVQAASLARGSMNPQHVEDFHHCLLEWCLRGAARGARVAEGPGQREAGAVEADEETGAREVVDEDITVEEVVAEVPTSNDEAVAQRVDVADEPKSAEEPPASDSKDSTATLAGFDSFTTNSSEDPAMEVEEEMNAHGEEPVPAPAPTPTPTPDTDTDIFEDAFDTASVLSEASDVSALVSVQKPPAQVGCEAYEQLPLLRKMDYCLNVLLPELLIQINVWREGNRTSVELLSDEEEEALHALGETARSKNDWVFDVKRMRKLKEAELKNREVVVGGTSSRPKKGFRLA</sequence>
<gene>
    <name evidence="2" type="ORF">DFH08DRAFT_690911</name>
</gene>